<dbReference type="InterPro" id="IPR000742">
    <property type="entry name" value="EGF"/>
</dbReference>
<evidence type="ECO:0000256" key="19">
    <source>
        <dbReference type="ARBA" id="ARBA00023166"/>
    </source>
</evidence>
<keyword evidence="7" id="KW-0597">Phosphoprotein</keyword>
<feature type="disulfide bond" evidence="28">
    <location>
        <begin position="3054"/>
        <end position="3081"/>
    </location>
</feature>
<evidence type="ECO:0000256" key="25">
    <source>
        <dbReference type="ARBA" id="ARBA00023878"/>
    </source>
</evidence>
<dbReference type="FunFam" id="2.60.120.290:FF:000003">
    <property type="entry name" value="Neuropilin"/>
    <property type="match status" value="3"/>
</dbReference>
<evidence type="ECO:0000256" key="3">
    <source>
        <dbReference type="ARBA" id="ARBA00022448"/>
    </source>
</evidence>
<dbReference type="PROSITE" id="PS01187">
    <property type="entry name" value="EGF_CA"/>
    <property type="match status" value="3"/>
</dbReference>
<evidence type="ECO:0000256" key="29">
    <source>
        <dbReference type="PROSITE-ProRule" id="PRU00076"/>
    </source>
</evidence>
<sequence length="3637" mass="393035">MAGTLRLSWLLSVLIVLLLGLQGEPRDTPPRWCFDPPRPRMLSDDGHLVFTTGDGKEIRFETSASGRVKVDNEDLTQLLGQIKTNKEDINDIKANGGGVSPEVTNKLKQLKCCLSSAFLLQTVQRLSCTSDPCHNGGTCLNLLNSYYCLCPGNWAGLNCATDVNECQLYSGTFQSCQNGATCVNSPGSFSCTCSPEWSGSLCTVRYDDCRNAGQDLCAHGTCIDADRLTAGQPKYQCICESGWEAPAGNPSCVSDVNECNLPNKPCSTNPAAPCYNTQGSFYCGACPAGWQGNGYSCQDVDECLTNNGGCSSTPVVQCLNTMGSFHCGPCPPGYEGDGRACTQTNMCNNNNGGCYPLATCSFSPGTSLPVCTCPPGYIGSGYGPTGCSQTSNACQTNSPCVHGQCATTSAPGYICICSSGWGGTQCDHDIDECLSDPCQNGATCTDGIDGFTCTCTAQWTGPLCQSAQQECMCRDEGPCPAGSFSYPNTPGHDEYEHQVSCAWVIRIDPNKILRVTFPFFDLESSSNCNYDFLQIHDGDSVSAHMLGKYCGPNNPQELHSSHNALYFWFRSDHSSSAGGFTVAWQSQDPVCGGELTASYGSINSPGYPGNYPPGRDCYWTVAVQPGRLLTFAFGTLSLEQHPDCNFDFLEIRDGLLPGDTVLGKYCSTALPPPMQTTGPAAWIHFHSDFSVSDRGFHLTYTTSPSDPGCGGTFTDSEGIIISPNWPNNYAHNRQCIYLIRLPVGETLALNFTHMNLESHSSCTFDYVEVRDGRVETDPLMGKYCGSSLPAPLLSSSNSLWIRFRSDSSVSLAGFRAVYSVVCGGVLSGAGQLGSPYHPDPYPHNKVCEWVINQPEGSVVTLRFLSFHVEGGSCTFDFVEVRDGSTSNSPLLGTFCGAEVPPRLQSTQRSMYIRFKTDSSVSNRGFEAAYDSALEGCGDVLTSPSGTITSPGHPGSYPHGANCTWYISVAPGNLVRLSFDSFHLEYHMNCNFDYLEVYDNGTVQTGSKVGRYCGRSVPPSITSTGSLLTLLLVSDWSLATEGFSASYVSLNATTDCGETFTSSTGSFSSPNYPDYYPSTRDCVFKITVQVNMQIMLNFSHFELEGSPPSCNFDFVEIRDGGYETSPLIGKFCAAQGPPVLVSHSNRLWVRFHSDSSVAFGGFTAHWDGTQTGCGGTLSTPSGGFSSPSYPLPYHPNAECYWTIRTNPGSQLLLSFSHFHLESSSACAFDYLSVYDGNSTGGPQLAQLCGSQLPSSISSSSNQLYIKLRTDGSVSAGGFLASYTSKCRVLVLNQHKGVVESLNFPNNYPHHSECSWTIQASAGNTVNYTFTAFQLEATSSSCPFDRITLFDGPNEQAPLIGTFCGYTPPPANHTTSSALTVVFTSDSAVSSSGFQMMWHQNGCGGELSGSTGSFSSPDYPNRYPENKECLWYVTTAAGSSITLTVHEFDVEFHPDCSYDVLEVFGGPDLLAPQLAELCSTTSSPMRVSSTGNRLTVRFKSDAYVSGRGFNASWAEVQGGCGGPVTAPSGEIHSPWYPSSYPNNVDCSWIISVDPNHRVFFNFSDVDIEHHSNCSRDHVAIHDGPTTSSPLLAQVCGSSLPPSITSTQNTIYVRFRSDLSHNHRGFSARFSQATYITNPYEMQNGGAIVSPRYPASYPPDQNCSWILRAQEPFNHVTLSFTDFELEMINWNCSHDAVDVLDGDNYQAPSIGRYCGFEIPQPVTSFSNSMVVNFISDHSVSSKGFRATFSASTSSCGGDLVMESAAFNSPNYPDAYPPDVECVWTISSSPGNRLQLSFILFNLQGDAGCHNDYVEIREGSSTGALVGRFCGSSLPSNYTSVIGHILWVKFVSDPSISAAGFRATFSHLYGNDVEGESGQIASPLYPRTYPNNAHYHWTITVDRGSYIQIRFVDMDIEDLYDCNYDQLKIFDGPDVHHIPIGAFCGLALPPPLRSWGSTVTLQFTTDSVVGGRGFLVEWTAVQDSGPPPTITPGACGGVLMTGDTPGFLFSPGWPDSYAPHLECTWLIRSPDSTIELNLLSLDIEDYPGCYFDSLVIRDGDSLSPLMATVCGPDPPAALHSTGDSMFIHFSSDASIAGRGFNASYSKGCGGLLHVDRGVLSSPQYPHNYLPGLNCSWHVMVTTGFRASVTFQSPFQIQGYGTQCSSGDYLELRNGPDGSAPLLGGRLCGSSVPSLFQTTDNHLFIHFASDSTNEATGFKLTFEAHSQACGGYIELDGNDPPGYITSPNYPQNYPQNIDCIWVITVPNGEAVQIDFEEEFYIEPTNSCLYDYLELRDGSTINTGFISRLCGNTRPSTQHSTGASMLLRFRTDASVVHKGFKAKYSIATCGGTYIGQRGTIHSPGFPEANYPDSSSCEWYLEGPTGHYLTLSYGNLSLQTTQGCSADYVEIREYNASGRLLGRHCGSHPPASVDTSDSFAYVRFVSDNSGNAAGFSLTFEASIEVCGGELNAPSGTISSPNYPNLYPHNRVCRWELVVSPGRRVTLTMEDLRLEESAASCAFDYVEVSYLVLLLVSSTGCWSMPLCLHIFCGTVPAGTEVRSSGNTMTVVFHTDASVSNGGFMASYSSEEPAECGGILNNPAGGNFTSPGYLVSNYSNNLNCEWLIQNPQHVNSSIVVLIEELHLENQQTCESDYLQLRLGDSDGELLAKFCGQTTPRIPIVVFTHELWVHFKTDASPGRCGLQGKYMFSECGGLQTGEGGLVSSPNYPNTYPSPSRCAWLLEAPIGHTITLTFSYFNLEPHSQCGWDSVTVFNGGSPGSPVIGQYCGGTSPGTKQSGSNKLAVVFLADHSVSTGGFMASWSADSSGCGGVIHADMGTIKSPNNPQEFSQPMCSVPGGSIAHQGSHLEMRFNSDFQIPNSTGHNTPSESECFFLQVWSGQTQDAEALLSTGCGSVAPGTIVAPYNILTSRFQGTGAPGRGFSASFSTRCGANFTAPSGRVVSPNYPANYPDHSNCNYTIDAGEQSVVVLTFQVFQVEAHSTCQYDGLKIYSMATGGRALATLCGSSVPGPFSSFGPMLLHFYSDSVISDRGFTAEYRAIPCGGFFNSTMGTVSSPALSMTNYHHNINCTYHIVVRANTVVDIKFNTFHLEASSSCRYDYVAVYDGQDILAPLLGKFCGSVLPPDLRSSTNQLFIVFKTDASGNGIGWRAVYTETLGPAQGCGGYLSMPMGMFGSPDPDLDGRYEPRMDCRWTIELPVNRAVNLTFNSFEVESSSTCVYDYVRVFDGDNENFPLVGTFCGNFVPAHFVSSGNFLTIRFVTDSSVQRRGFNATYSAVPLVCGGTLNATTTIQSLVSPSFPNGYSPYTSCRWVLDAPAQESIKVSVQTFVLQPSQSCSTNYLEMKDWPVGDDGQSHKFCASDGPPPDFYSYSRTVLVHFKSDTFMTGNGLMLSYQIASCSRTYEQEYGYLKSPGWPDIYPHNMDCTVILKAPHNSSISFFFNYFDVESHSHCGFDYLEIRDGGEADSPLIGRFCGNTLPSPIFTPSNLLYLRFKSDFSAARDGFDATWTSSPHGCGGTLYGDHGSFSSPNYPATYPNSSHCEWGIEAPRGRVVTITFAQISIDDTGDCQDNFLKLYDGPDATSPPAGPFCGVESDIAPFTASTHQAYVVFRAQYASQPSGFRLSWSS</sequence>
<dbReference type="Gene3D" id="2.10.25.10">
    <property type="entry name" value="Laminin"/>
    <property type="match status" value="6"/>
</dbReference>
<keyword evidence="20" id="KW-0325">Glycoprotein</keyword>
<dbReference type="PROSITE" id="PS00010">
    <property type="entry name" value="ASX_HYDROXYL"/>
    <property type="match status" value="3"/>
</dbReference>
<keyword evidence="18 29" id="KW-1015">Disulfide bond</keyword>
<reference evidence="33 34" key="1">
    <citation type="journal article" date="2021" name="G3 (Bethesda)">
        <title>Improved contiguity of the threespine stickleback genome using long-read sequencing.</title>
        <authorList>
            <person name="Nath S."/>
            <person name="Shaw D.E."/>
            <person name="White M.A."/>
        </authorList>
    </citation>
    <scope>NUCLEOTIDE SEQUENCE [LARGE SCALE GENOMIC DNA]</scope>
    <source>
        <strain evidence="33 34">Lake Benthic</strain>
    </source>
</reference>
<feature type="domain" description="CUB" evidence="31">
    <location>
        <begin position="473"/>
        <end position="587"/>
    </location>
</feature>
<feature type="domain" description="EGF-like" evidence="32">
    <location>
        <begin position="343"/>
        <end position="388"/>
    </location>
</feature>
<keyword evidence="34" id="KW-1185">Reference proteome</keyword>
<feature type="domain" description="CUB" evidence="31">
    <location>
        <begin position="1518"/>
        <end position="1630"/>
    </location>
</feature>
<dbReference type="GO" id="GO:0016324">
    <property type="term" value="C:apical plasma membrane"/>
    <property type="evidence" value="ECO:0007669"/>
    <property type="project" value="UniProtKB-ARBA"/>
</dbReference>
<evidence type="ECO:0000256" key="27">
    <source>
        <dbReference type="ARBA" id="ARBA00049703"/>
    </source>
</evidence>
<feature type="domain" description="CUB" evidence="31">
    <location>
        <begin position="1401"/>
        <end position="1514"/>
    </location>
</feature>
<evidence type="ECO:0000256" key="5">
    <source>
        <dbReference type="ARBA" id="ARBA00022536"/>
    </source>
</evidence>
<feature type="domain" description="CUB" evidence="31">
    <location>
        <begin position="2459"/>
        <end position="2582"/>
    </location>
</feature>
<dbReference type="InterPro" id="IPR035914">
    <property type="entry name" value="Sperma_CUB_dom_sf"/>
</dbReference>
<evidence type="ECO:0000256" key="10">
    <source>
        <dbReference type="ARBA" id="ARBA00022723"/>
    </source>
</evidence>
<dbReference type="FunFam" id="2.60.120.290:FF:000018">
    <property type="entry name" value="cubilin"/>
    <property type="match status" value="1"/>
</dbReference>
<evidence type="ECO:0000256" key="7">
    <source>
        <dbReference type="ARBA" id="ARBA00022553"/>
    </source>
</evidence>
<feature type="domain" description="CUB" evidence="31">
    <location>
        <begin position="2821"/>
        <end position="2941"/>
    </location>
</feature>
<dbReference type="FunFam" id="2.10.25.10:FF:000143">
    <property type="entry name" value="Protein crumbs 1"/>
    <property type="match status" value="1"/>
</dbReference>
<dbReference type="InterPro" id="IPR049883">
    <property type="entry name" value="NOTCH1_EGF-like"/>
</dbReference>
<feature type="domain" description="CUB" evidence="31">
    <location>
        <begin position="3174"/>
        <end position="3288"/>
    </location>
</feature>
<feature type="domain" description="CUB" evidence="31">
    <location>
        <begin position="822"/>
        <end position="932"/>
    </location>
</feature>
<comment type="subunit">
    <text evidence="27">Interacts with AMN. Component of the cubam complex composed of one CUBN trimer and one AMN chain. The cubam complex can dimerize. Interacts with LRP2 in a dual-receptor complex in a calcium-dependent manner. Found in a complex with PID1/PCLI1, LRP1 and CUBNI. Interacts with LRP1 and PID1/PCLI1.</text>
</comment>
<dbReference type="FunFam" id="2.60.120.290:FF:000005">
    <property type="entry name" value="Procollagen C-endopeptidase enhancer 1"/>
    <property type="match status" value="6"/>
</dbReference>
<dbReference type="GO" id="GO:0005765">
    <property type="term" value="C:lysosomal membrane"/>
    <property type="evidence" value="ECO:0007669"/>
    <property type="project" value="UniProtKB-SubCell"/>
</dbReference>
<feature type="domain" description="CUB" evidence="31">
    <location>
        <begin position="1991"/>
        <end position="2103"/>
    </location>
</feature>
<feature type="domain" description="CUB" evidence="31">
    <location>
        <begin position="3054"/>
        <end position="3167"/>
    </location>
</feature>
<evidence type="ECO:0000256" key="26">
    <source>
        <dbReference type="ARBA" id="ARBA00049611"/>
    </source>
</evidence>
<keyword evidence="23" id="KW-0170">Cobalt</keyword>
<evidence type="ECO:0000256" key="13">
    <source>
        <dbReference type="ARBA" id="ARBA00022753"/>
    </source>
</evidence>
<dbReference type="InterPro" id="IPR000152">
    <property type="entry name" value="EGF-type_Asp/Asn_hydroxyl_site"/>
</dbReference>
<keyword evidence="12" id="KW-0677">Repeat</keyword>
<evidence type="ECO:0000256" key="30">
    <source>
        <dbReference type="SAM" id="SignalP"/>
    </source>
</evidence>
<dbReference type="Pfam" id="PF07645">
    <property type="entry name" value="EGF_CA"/>
    <property type="match status" value="3"/>
</dbReference>
<evidence type="ECO:0000256" key="2">
    <source>
        <dbReference type="ARBA" id="ARBA00004202"/>
    </source>
</evidence>
<evidence type="ECO:0000256" key="18">
    <source>
        <dbReference type="ARBA" id="ARBA00023157"/>
    </source>
</evidence>
<dbReference type="SUPFAM" id="SSF49854">
    <property type="entry name" value="Spermadhesin, CUB domain"/>
    <property type="match status" value="27"/>
</dbReference>
<feature type="domain" description="CUB" evidence="31">
    <location>
        <begin position="1285"/>
        <end position="1399"/>
    </location>
</feature>
<dbReference type="PROSITE" id="PS01186">
    <property type="entry name" value="EGF_2"/>
    <property type="match status" value="1"/>
</dbReference>
<evidence type="ECO:0000256" key="23">
    <source>
        <dbReference type="ARBA" id="ARBA00023285"/>
    </source>
</evidence>
<name>A0AAQ4PGY7_GASAC</name>
<keyword evidence="3" id="KW-0813">Transport</keyword>
<feature type="domain" description="CUB" evidence="31">
    <location>
        <begin position="2224"/>
        <end position="2341"/>
    </location>
</feature>
<dbReference type="Gene3D" id="2.60.120.290">
    <property type="entry name" value="Spermadhesin, CUB domain"/>
    <property type="match status" value="27"/>
</dbReference>
<evidence type="ECO:0000256" key="21">
    <source>
        <dbReference type="ARBA" id="ARBA00023221"/>
    </source>
</evidence>
<feature type="domain" description="CUB" evidence="31">
    <location>
        <begin position="1752"/>
        <end position="1864"/>
    </location>
</feature>
<dbReference type="SUPFAM" id="SSF57196">
    <property type="entry name" value="EGF/Laminin"/>
    <property type="match status" value="5"/>
</dbReference>
<evidence type="ECO:0000256" key="16">
    <source>
        <dbReference type="ARBA" id="ARBA00023098"/>
    </source>
</evidence>
<feature type="domain" description="EGF-like" evidence="32">
    <location>
        <begin position="162"/>
        <end position="203"/>
    </location>
</feature>
<feature type="domain" description="CUB" evidence="31">
    <location>
        <begin position="591"/>
        <end position="703"/>
    </location>
</feature>
<feature type="disulfide bond" evidence="29">
    <location>
        <begin position="417"/>
        <end position="426"/>
    </location>
</feature>
<evidence type="ECO:0000256" key="8">
    <source>
        <dbReference type="ARBA" id="ARBA00022628"/>
    </source>
</evidence>
<dbReference type="PANTHER" id="PTHR24251">
    <property type="entry name" value="OVOCHYMASE-RELATED"/>
    <property type="match status" value="1"/>
</dbReference>
<evidence type="ECO:0000256" key="20">
    <source>
        <dbReference type="ARBA" id="ARBA00023180"/>
    </source>
</evidence>
<evidence type="ECO:0000256" key="15">
    <source>
        <dbReference type="ARBA" id="ARBA00022927"/>
    </source>
</evidence>
<dbReference type="CDD" id="cd22201">
    <property type="entry name" value="cubilin_NTD"/>
    <property type="match status" value="1"/>
</dbReference>
<keyword evidence="17" id="KW-0472">Membrane</keyword>
<keyword evidence="6" id="KW-0153">Cholesterol metabolism</keyword>
<dbReference type="SMART" id="SM00179">
    <property type="entry name" value="EGF_CA"/>
    <property type="match status" value="6"/>
</dbReference>
<dbReference type="GO" id="GO:0015031">
    <property type="term" value="P:protein transport"/>
    <property type="evidence" value="ECO:0007669"/>
    <property type="project" value="UniProtKB-KW"/>
</dbReference>
<feature type="domain" description="EGF-like" evidence="32">
    <location>
        <begin position="390"/>
        <end position="427"/>
    </location>
</feature>
<evidence type="ECO:0000256" key="17">
    <source>
        <dbReference type="ARBA" id="ARBA00023136"/>
    </source>
</evidence>
<evidence type="ECO:0000313" key="34">
    <source>
        <dbReference type="Proteomes" id="UP000007635"/>
    </source>
</evidence>
<reference evidence="33" key="2">
    <citation type="submission" date="2025-08" db="UniProtKB">
        <authorList>
            <consortium name="Ensembl"/>
        </authorList>
    </citation>
    <scope>IDENTIFICATION</scope>
</reference>
<keyword evidence="4" id="KW-1003">Cell membrane</keyword>
<dbReference type="FunFam" id="2.10.25.10:FF:000006">
    <property type="entry name" value="Versican core protein-like isoform 1"/>
    <property type="match status" value="1"/>
</dbReference>
<dbReference type="GO" id="GO:0005768">
    <property type="term" value="C:endosome"/>
    <property type="evidence" value="ECO:0007669"/>
    <property type="project" value="UniProtKB-SubCell"/>
</dbReference>
<feature type="disulfide bond" evidence="28">
    <location>
        <begin position="2343"/>
        <end position="2370"/>
    </location>
</feature>
<feature type="disulfide bond" evidence="29">
    <location>
        <begin position="193"/>
        <end position="202"/>
    </location>
</feature>
<feature type="disulfide bond" evidence="28">
    <location>
        <begin position="1285"/>
        <end position="1312"/>
    </location>
</feature>
<feature type="domain" description="CUB" evidence="31">
    <location>
        <begin position="1055"/>
        <end position="1168"/>
    </location>
</feature>
<proteinExistence type="predicted"/>
<keyword evidence="5 29" id="KW-0245">EGF-like domain</keyword>
<dbReference type="Pfam" id="PF00008">
    <property type="entry name" value="EGF"/>
    <property type="match status" value="2"/>
</dbReference>
<feature type="disulfide bond" evidence="29">
    <location>
        <begin position="455"/>
        <end position="464"/>
    </location>
</feature>
<dbReference type="InterPro" id="IPR018097">
    <property type="entry name" value="EGF_Ca-bd_CS"/>
</dbReference>
<feature type="domain" description="CUB" evidence="31">
    <location>
        <begin position="2104"/>
        <end position="2220"/>
    </location>
</feature>
<evidence type="ECO:0000313" key="33">
    <source>
        <dbReference type="Ensembl" id="ENSGACP00000037937.1"/>
    </source>
</evidence>
<dbReference type="GeneTree" id="ENSGT00940000155299"/>
<feature type="disulfide bond" evidence="29">
    <location>
        <begin position="150"/>
        <end position="159"/>
    </location>
</feature>
<keyword evidence="22" id="KW-0458">Lysosome</keyword>
<keyword evidence="14" id="KW-0106">Calcium</keyword>
<reference evidence="33" key="3">
    <citation type="submission" date="2025-09" db="UniProtKB">
        <authorList>
            <consortium name="Ensembl"/>
        </authorList>
    </citation>
    <scope>IDENTIFICATION</scope>
</reference>
<feature type="domain" description="CUB" evidence="31">
    <location>
        <begin position="1172"/>
        <end position="1284"/>
    </location>
</feature>
<evidence type="ECO:0000256" key="14">
    <source>
        <dbReference type="ARBA" id="ARBA00022837"/>
    </source>
</evidence>
<evidence type="ECO:0000256" key="6">
    <source>
        <dbReference type="ARBA" id="ARBA00022548"/>
    </source>
</evidence>
<feature type="chain" id="PRO_5042938579" description="Cubilin" evidence="30">
    <location>
        <begin position="24"/>
        <end position="3637"/>
    </location>
</feature>
<evidence type="ECO:0000259" key="31">
    <source>
        <dbReference type="PROSITE" id="PS01180"/>
    </source>
</evidence>
<keyword evidence="21" id="KW-0753">Steroid metabolism</keyword>
<dbReference type="PROSITE" id="PS50026">
    <property type="entry name" value="EGF_3"/>
    <property type="match status" value="5"/>
</dbReference>
<evidence type="ECO:0000256" key="28">
    <source>
        <dbReference type="PROSITE-ProRule" id="PRU00059"/>
    </source>
</evidence>
<dbReference type="CDD" id="cd00041">
    <property type="entry name" value="CUB"/>
    <property type="match status" value="25"/>
</dbReference>
<dbReference type="GO" id="GO:0008203">
    <property type="term" value="P:cholesterol metabolic process"/>
    <property type="evidence" value="ECO:0007669"/>
    <property type="project" value="UniProtKB-KW"/>
</dbReference>
<evidence type="ECO:0000256" key="11">
    <source>
        <dbReference type="ARBA" id="ARBA00022729"/>
    </source>
</evidence>
<feature type="domain" description="CUB" evidence="31">
    <location>
        <begin position="1865"/>
        <end position="1977"/>
    </location>
</feature>
<feature type="domain" description="CUB" evidence="31">
    <location>
        <begin position="3409"/>
        <end position="3521"/>
    </location>
</feature>
<dbReference type="FunFam" id="2.10.25.10:FF:000429">
    <property type="entry name" value="Cubilin"/>
    <property type="match status" value="1"/>
</dbReference>
<feature type="domain" description="CUB" evidence="31">
    <location>
        <begin position="709"/>
        <end position="821"/>
    </location>
</feature>
<feature type="domain" description="CUB" evidence="31">
    <location>
        <begin position="2705"/>
        <end position="2817"/>
    </location>
</feature>
<comment type="caution">
    <text evidence="29">Lacks conserved residue(s) required for the propagation of feature annotation.</text>
</comment>
<dbReference type="Ensembl" id="ENSGACT00000030827.1">
    <property type="protein sequence ID" value="ENSGACP00000037937.1"/>
    <property type="gene ID" value="ENSGACG00000000111.2"/>
</dbReference>
<accession>A0AAQ4PGY7</accession>
<feature type="domain" description="CUB" evidence="31">
    <location>
        <begin position="3525"/>
        <end position="3637"/>
    </location>
</feature>
<evidence type="ECO:0000256" key="9">
    <source>
        <dbReference type="ARBA" id="ARBA00022685"/>
    </source>
</evidence>
<feature type="domain" description="CUB" evidence="31">
    <location>
        <begin position="2587"/>
        <end position="2703"/>
    </location>
</feature>
<dbReference type="SMART" id="SM00181">
    <property type="entry name" value="EGF"/>
    <property type="match status" value="8"/>
</dbReference>
<dbReference type="InterPro" id="IPR000859">
    <property type="entry name" value="CUB_dom"/>
</dbReference>
<feature type="domain" description="EGF-like" evidence="32">
    <location>
        <begin position="124"/>
        <end position="160"/>
    </location>
</feature>
<feature type="domain" description="CUB" evidence="31">
    <location>
        <begin position="1629"/>
        <end position="1748"/>
    </location>
</feature>
<keyword evidence="13" id="KW-0967">Endosome</keyword>
<evidence type="ECO:0000256" key="24">
    <source>
        <dbReference type="ARBA" id="ARBA00023765"/>
    </source>
</evidence>
<organism evidence="33 34">
    <name type="scientific">Gasterosteus aculeatus aculeatus</name>
    <name type="common">three-spined stickleback</name>
    <dbReference type="NCBI Taxonomy" id="481459"/>
    <lineage>
        <taxon>Eukaryota</taxon>
        <taxon>Metazoa</taxon>
        <taxon>Chordata</taxon>
        <taxon>Craniata</taxon>
        <taxon>Vertebrata</taxon>
        <taxon>Euteleostomi</taxon>
        <taxon>Actinopterygii</taxon>
        <taxon>Neopterygii</taxon>
        <taxon>Teleostei</taxon>
        <taxon>Neoteleostei</taxon>
        <taxon>Acanthomorphata</taxon>
        <taxon>Eupercaria</taxon>
        <taxon>Perciformes</taxon>
        <taxon>Cottioidei</taxon>
        <taxon>Gasterosteales</taxon>
        <taxon>Gasterosteidae</taxon>
        <taxon>Gasterosteus</taxon>
    </lineage>
</organism>
<keyword evidence="19" id="KW-1207">Sterol metabolism</keyword>
<keyword evidence="15" id="KW-0653">Protein transport</keyword>
<dbReference type="GO" id="GO:0005509">
    <property type="term" value="F:calcium ion binding"/>
    <property type="evidence" value="ECO:0007669"/>
    <property type="project" value="InterPro"/>
</dbReference>
<feature type="signal peptide" evidence="30">
    <location>
        <begin position="1"/>
        <end position="23"/>
    </location>
</feature>
<evidence type="ECO:0000256" key="1">
    <source>
        <dbReference type="ARBA" id="ARBA00004177"/>
    </source>
</evidence>
<keyword evidence="8" id="KW-0846">Cobalamin</keyword>
<comment type="function">
    <text evidence="26">Endocytic receptor which plays a role in lipoprotein, vitamin and iron metabolism by facilitating their uptake. Acts together with LRP2 to mediate endocytosis of high-density lipoproteins, GC, hemoglobin, ALB, TF and SCGB1A1. Acts together with AMN to mediate endocytosis of the CBLIF-cobalamin complex. Binds to ALB, MB, Kappa and lambda-light chains, TF, hemoglobin, GC, SCGB1A1, APOA1, high density lipoprotein, and the CBLIF-cobalamin complex. Ligand binding requires calcium. Serves as important transporter in several absorptive epithelia, including intestine, renal proximal tubules and embryonic yolk sac. May play an important role in the development of the peri-implantation embryo through internalization of APOA1 and cholesterol. Binds to LGALS3 at the maternal-fetal interface.</text>
</comment>
<feature type="disulfide bond" evidence="29">
    <location>
        <begin position="354"/>
        <end position="371"/>
    </location>
</feature>
<evidence type="ECO:0000256" key="12">
    <source>
        <dbReference type="ARBA" id="ARBA00022737"/>
    </source>
</evidence>
<dbReference type="PROSITE" id="PS01180">
    <property type="entry name" value="CUB"/>
    <property type="match status" value="27"/>
</dbReference>
<dbReference type="SMART" id="SM00042">
    <property type="entry name" value="CUB"/>
    <property type="match status" value="27"/>
</dbReference>
<dbReference type="FunFam" id="2.10.25.10:FF:000260">
    <property type="entry name" value="Notch receptor 4"/>
    <property type="match status" value="1"/>
</dbReference>
<keyword evidence="16" id="KW-0443">Lipid metabolism</keyword>
<feature type="domain" description="CUB" evidence="31">
    <location>
        <begin position="3292"/>
        <end position="3407"/>
    </location>
</feature>
<feature type="domain" description="EGF-like" evidence="32">
    <location>
        <begin position="429"/>
        <end position="465"/>
    </location>
</feature>
<dbReference type="GO" id="GO:0031419">
    <property type="term" value="F:cobalamin binding"/>
    <property type="evidence" value="ECO:0007669"/>
    <property type="project" value="UniProtKB-KW"/>
</dbReference>
<feature type="domain" description="CUB" evidence="31">
    <location>
        <begin position="2343"/>
        <end position="2455"/>
    </location>
</feature>
<keyword evidence="9" id="KW-0165">Cleavage on pair of basic residues</keyword>
<dbReference type="Pfam" id="PF00431">
    <property type="entry name" value="CUB"/>
    <property type="match status" value="26"/>
</dbReference>
<dbReference type="FunFam" id="2.60.120.290:FF:000013">
    <property type="entry name" value="Membrane frizzled-related protein"/>
    <property type="match status" value="15"/>
</dbReference>
<dbReference type="CDD" id="cd00054">
    <property type="entry name" value="EGF_CA"/>
    <property type="match status" value="5"/>
</dbReference>
<dbReference type="PROSITE" id="PS00022">
    <property type="entry name" value="EGF_1"/>
    <property type="match status" value="4"/>
</dbReference>
<dbReference type="InterPro" id="IPR001881">
    <property type="entry name" value="EGF-like_Ca-bd_dom"/>
</dbReference>
<dbReference type="PANTHER" id="PTHR24251:SF37">
    <property type="entry name" value="CUB DOMAIN-CONTAINING PROTEIN"/>
    <property type="match status" value="1"/>
</dbReference>
<protein>
    <recommendedName>
        <fullName evidence="25">Cubilin</fullName>
    </recommendedName>
</protein>
<evidence type="ECO:0000256" key="22">
    <source>
        <dbReference type="ARBA" id="ARBA00023228"/>
    </source>
</evidence>
<feature type="domain" description="CUB" evidence="31">
    <location>
        <begin position="936"/>
        <end position="1049"/>
    </location>
</feature>
<keyword evidence="10" id="KW-0479">Metal-binding</keyword>
<dbReference type="Proteomes" id="UP000007635">
    <property type="component" value="Chromosome XXI"/>
</dbReference>
<dbReference type="FunFam" id="2.10.25.10:FF:000379">
    <property type="entry name" value="Cubilin"/>
    <property type="match status" value="1"/>
</dbReference>
<evidence type="ECO:0000256" key="4">
    <source>
        <dbReference type="ARBA" id="ARBA00022475"/>
    </source>
</evidence>
<keyword evidence="11 30" id="KW-0732">Signal</keyword>
<comment type="subcellular location">
    <subcellularLocation>
        <location evidence="2">Cell membrane</location>
        <topology evidence="2">Peripheral membrane protein</topology>
    </subcellularLocation>
    <subcellularLocation>
        <location evidence="1">Endosome</location>
    </subcellularLocation>
    <subcellularLocation>
        <location evidence="24">Lysosome membrane</location>
        <topology evidence="24">Peripheral membrane protein</topology>
    </subcellularLocation>
</comment>
<evidence type="ECO:0000259" key="32">
    <source>
        <dbReference type="PROSITE" id="PS50026"/>
    </source>
</evidence>
<feature type="domain" description="CUB" evidence="31">
    <location>
        <begin position="2942"/>
        <end position="3052"/>
    </location>
</feature>